<feature type="domain" description="Glycosyl hydrolase family 13 catalytic" evidence="2">
    <location>
        <begin position="14"/>
        <end position="393"/>
    </location>
</feature>
<reference evidence="3 4" key="1">
    <citation type="submission" date="2021-05" db="EMBL/GenBank/DDBJ databases">
        <title>Bacteria Genome sequencing.</title>
        <authorList>
            <person name="Takabe Y."/>
            <person name="Nakajima Y."/>
            <person name="Suzuki S."/>
            <person name="Shiozaki T."/>
        </authorList>
    </citation>
    <scope>NUCLEOTIDE SEQUENCE [LARGE SCALE GENOMIC DNA]</scope>
    <source>
        <strain evidence="3 4">AI_62</strain>
    </source>
</reference>
<evidence type="ECO:0000256" key="1">
    <source>
        <dbReference type="ARBA" id="ARBA00008061"/>
    </source>
</evidence>
<dbReference type="RefSeq" id="WP_220750508.1">
    <property type="nucleotide sequence ID" value="NZ_BPFH01000010.1"/>
</dbReference>
<dbReference type="Pfam" id="PF00128">
    <property type="entry name" value="Alpha-amylase"/>
    <property type="match status" value="1"/>
</dbReference>
<organism evidence="3 4">
    <name type="scientific">Jannaschia pagri</name>
    <dbReference type="NCBI Taxonomy" id="2829797"/>
    <lineage>
        <taxon>Bacteria</taxon>
        <taxon>Pseudomonadati</taxon>
        <taxon>Pseudomonadota</taxon>
        <taxon>Alphaproteobacteria</taxon>
        <taxon>Rhodobacterales</taxon>
        <taxon>Roseobacteraceae</taxon>
        <taxon>Jannaschia</taxon>
    </lineage>
</organism>
<dbReference type="Gene3D" id="3.20.20.80">
    <property type="entry name" value="Glycosidases"/>
    <property type="match status" value="1"/>
</dbReference>
<accession>A0ABQ4NRW4</accession>
<name>A0ABQ4NRW4_9RHOB</name>
<comment type="caution">
    <text evidence="3">The sequence shown here is derived from an EMBL/GenBank/DDBJ whole genome shotgun (WGS) entry which is preliminary data.</text>
</comment>
<dbReference type="PANTHER" id="PTHR10357:SF179">
    <property type="entry name" value="NEUTRAL AND BASIC AMINO ACID TRANSPORT PROTEIN RBAT"/>
    <property type="match status" value="1"/>
</dbReference>
<dbReference type="Gene3D" id="3.90.400.10">
    <property type="entry name" value="Oligo-1,6-glucosidase, Domain 2"/>
    <property type="match status" value="1"/>
</dbReference>
<evidence type="ECO:0000313" key="3">
    <source>
        <dbReference type="EMBL" id="GIT97020.1"/>
    </source>
</evidence>
<evidence type="ECO:0000259" key="2">
    <source>
        <dbReference type="SMART" id="SM00642"/>
    </source>
</evidence>
<dbReference type="Proteomes" id="UP000786693">
    <property type="component" value="Unassembled WGS sequence"/>
</dbReference>
<keyword evidence="4" id="KW-1185">Reference proteome</keyword>
<sequence>MPRNLRAAPPVIYEIFPRAFLDTTGNGIGDLRGVATKLDYIADLGVDAIWLAPFYPSPLVDAGYDVADHRAVHPDLGTLADFDALVAAADARGLGVLVDLVLNHTSTLDPRFQAALAGDDAAAAHYVFRDPKPDGSPPNNWMSFFGGPAWYWSHERSQYYLHQFTSHQPSLDLRNDAVQADIERTVRFWRDRGVSGFRLDVVTAYLFDPSLADNPPASPEARAKIEGPAASPYAYQDHIHDMLPGDGAAWTERLRAWAGEDLWLVGECNTGNQSLEVAKAFCAPGRLDAMYTTDMPASAHRPEAFAPIFEAMEGQDWILPWWFSSHDQPRPASRMPDVPPPQMARFLATILCAMPGPLLLYQGEELGLPQPDLPKDAIDDPFELRFWPDGPGRPGPRVPLPWTDTPGTYGFTTGQPTLPMNWSPDLAVSHQAADPHSVLGYYRRMLSLRRAKGFATGQSHQVEQAGEVLSVTFQSGGQRYRAVMNFGPLCEVPPQGAPLLETNPGERTLPKMGARIEHL</sequence>
<protein>
    <submittedName>
        <fullName evidence="3">Alpha-glucosidase</fullName>
    </submittedName>
</protein>
<dbReference type="SUPFAM" id="SSF51445">
    <property type="entry name" value="(Trans)glycosidases"/>
    <property type="match status" value="1"/>
</dbReference>
<dbReference type="InterPro" id="IPR045857">
    <property type="entry name" value="O16G_dom_2"/>
</dbReference>
<dbReference type="PANTHER" id="PTHR10357">
    <property type="entry name" value="ALPHA-AMYLASE FAMILY MEMBER"/>
    <property type="match status" value="1"/>
</dbReference>
<proteinExistence type="inferred from homology"/>
<dbReference type="SMART" id="SM00642">
    <property type="entry name" value="Aamy"/>
    <property type="match status" value="1"/>
</dbReference>
<evidence type="ECO:0000313" key="4">
    <source>
        <dbReference type="Proteomes" id="UP000786693"/>
    </source>
</evidence>
<gene>
    <name evidence="3" type="primary">aglA2</name>
    <name evidence="3" type="ORF">JANAI62_36430</name>
</gene>
<dbReference type="InterPro" id="IPR017853">
    <property type="entry name" value="GH"/>
</dbReference>
<comment type="similarity">
    <text evidence="1">Belongs to the glycosyl hydrolase 13 family.</text>
</comment>
<dbReference type="InterPro" id="IPR006047">
    <property type="entry name" value="GH13_cat_dom"/>
</dbReference>
<dbReference type="EMBL" id="BPFH01000010">
    <property type="protein sequence ID" value="GIT97020.1"/>
    <property type="molecule type" value="Genomic_DNA"/>
</dbReference>